<dbReference type="OrthoDB" id="9771902at2"/>
<dbReference type="PANTHER" id="PTHR39179">
    <property type="entry name" value="SPORE COAT PROTEIN I"/>
    <property type="match status" value="1"/>
</dbReference>
<evidence type="ECO:0000259" key="1">
    <source>
        <dbReference type="Pfam" id="PF01636"/>
    </source>
</evidence>
<proteinExistence type="predicted"/>
<dbReference type="SUPFAM" id="SSF56112">
    <property type="entry name" value="Protein kinase-like (PK-like)"/>
    <property type="match status" value="1"/>
</dbReference>
<dbReference type="EMBL" id="LYPB01000076">
    <property type="protein sequence ID" value="OAS16469.1"/>
    <property type="molecule type" value="Genomic_DNA"/>
</dbReference>
<dbReference type="Gene3D" id="3.90.1200.10">
    <property type="match status" value="1"/>
</dbReference>
<dbReference type="Proteomes" id="UP000078454">
    <property type="component" value="Unassembled WGS sequence"/>
</dbReference>
<dbReference type="Pfam" id="PF01636">
    <property type="entry name" value="APH"/>
    <property type="match status" value="1"/>
</dbReference>
<feature type="domain" description="Aminoglycoside phosphotransferase" evidence="1">
    <location>
        <begin position="30"/>
        <end position="255"/>
    </location>
</feature>
<accession>A0A198A4Q3</accession>
<organism evidence="2 3">
    <name type="scientific">Paenibacillus oryzisoli</name>
    <dbReference type="NCBI Taxonomy" id="1850517"/>
    <lineage>
        <taxon>Bacteria</taxon>
        <taxon>Bacillati</taxon>
        <taxon>Bacillota</taxon>
        <taxon>Bacilli</taxon>
        <taxon>Bacillales</taxon>
        <taxon>Paenibacillaceae</taxon>
        <taxon>Paenibacillus</taxon>
    </lineage>
</organism>
<evidence type="ECO:0000313" key="3">
    <source>
        <dbReference type="Proteomes" id="UP000078454"/>
    </source>
</evidence>
<gene>
    <name evidence="2" type="ORF">A8708_20925</name>
</gene>
<evidence type="ECO:0000313" key="2">
    <source>
        <dbReference type="EMBL" id="OAS16469.1"/>
    </source>
</evidence>
<dbReference type="GO" id="GO:0042601">
    <property type="term" value="C:endospore-forming forespore"/>
    <property type="evidence" value="ECO:0007669"/>
    <property type="project" value="TreeGrafter"/>
</dbReference>
<comment type="caution">
    <text evidence="2">The sequence shown here is derived from an EMBL/GenBank/DDBJ whole genome shotgun (WGS) entry which is preliminary data.</text>
</comment>
<dbReference type="Gene3D" id="3.30.200.20">
    <property type="entry name" value="Phosphorylase Kinase, domain 1"/>
    <property type="match status" value="1"/>
</dbReference>
<reference evidence="2 3" key="1">
    <citation type="submission" date="2016-05" db="EMBL/GenBank/DDBJ databases">
        <title>Paenibacillus sp. 1ZS3-15 nov., isolated from the rhizosphere soil.</title>
        <authorList>
            <person name="Zhang X.X."/>
            <person name="Zhang J."/>
        </authorList>
    </citation>
    <scope>NUCLEOTIDE SEQUENCE [LARGE SCALE GENOMIC DNA]</scope>
    <source>
        <strain evidence="2 3">1ZS3-15</strain>
    </source>
</reference>
<protein>
    <recommendedName>
        <fullName evidence="1">Aminoglycoside phosphotransferase domain-containing protein</fullName>
    </recommendedName>
</protein>
<dbReference type="InterPro" id="IPR011009">
    <property type="entry name" value="Kinase-like_dom_sf"/>
</dbReference>
<name>A0A198A4Q3_9BACL</name>
<dbReference type="STRING" id="1850517.A8708_20925"/>
<keyword evidence="3" id="KW-1185">Reference proteome</keyword>
<dbReference type="RefSeq" id="WP_068667526.1">
    <property type="nucleotide sequence ID" value="NZ_LYPB01000076.1"/>
</dbReference>
<sequence length="327" mass="38558">MENELLAEIADTYGLSIKQVETIRDTSRSYVLKITATQGSFVLKRMHMDTRRLQFMLETEDFLRNRGIHIPMVYQTKENKKYVAYTGHLYVLQEWICAHSYPLVSVEKAVKLAEILGRMHELSKVFYSSHGILRFGGAKWVQEYDEALHFLGSWKSKQEDVEEPWRKAVLTYIDFYMRTGEYVKEHINACYTAGGEVHAQVVLSHHDFHMQNILMDPSGDVYIIDWEFVRFDLPSRDVNRLLYAMIKKSKTWNHRAFVTVMRAYLQMNPLSKHEMKLLYLDLAFPHNLCRNLIWGKFRGMTENQTHDLLQKEAAKTEFMIELYHSQS</sequence>
<dbReference type="AlphaFoldDB" id="A0A198A4Q3"/>
<dbReference type="InterPro" id="IPR047175">
    <property type="entry name" value="CotS-like"/>
</dbReference>
<dbReference type="PANTHER" id="PTHR39179:SF3">
    <property type="entry name" value="COTS-RELATED PROTEIN"/>
    <property type="match status" value="1"/>
</dbReference>
<dbReference type="InterPro" id="IPR002575">
    <property type="entry name" value="Aminoglycoside_PTrfase"/>
</dbReference>